<keyword evidence="5" id="KW-1185">Reference proteome</keyword>
<dbReference type="Gene3D" id="3.90.550.20">
    <property type="match status" value="1"/>
</dbReference>
<dbReference type="InterPro" id="IPR051706">
    <property type="entry name" value="Glycosyltransferase_domain"/>
</dbReference>
<dbReference type="InterPro" id="IPR029044">
    <property type="entry name" value="Nucleotide-diphossugar_trans"/>
</dbReference>
<proteinExistence type="inferred from homology"/>
<dbReference type="EMBL" id="JAZGUE010000002">
    <property type="protein sequence ID" value="KAL2270551.1"/>
    <property type="molecule type" value="Genomic_DNA"/>
</dbReference>
<evidence type="ECO:0000313" key="4">
    <source>
        <dbReference type="EMBL" id="KAL2270551.1"/>
    </source>
</evidence>
<keyword evidence="3" id="KW-0812">Transmembrane</keyword>
<keyword evidence="3" id="KW-0472">Membrane</keyword>
<evidence type="ECO:0000256" key="3">
    <source>
        <dbReference type="SAM" id="Phobius"/>
    </source>
</evidence>
<feature type="transmembrane region" description="Helical" evidence="3">
    <location>
        <begin position="315"/>
        <end position="336"/>
    </location>
</feature>
<dbReference type="GeneID" id="98123682"/>
<dbReference type="InterPro" id="IPR007577">
    <property type="entry name" value="GlycoTrfase_DXD_sugar-bd_CS"/>
</dbReference>
<name>A0ABR4DJW2_9PEZI</name>
<organism evidence="4 5">
    <name type="scientific">Remersonia thermophila</name>
    <dbReference type="NCBI Taxonomy" id="72144"/>
    <lineage>
        <taxon>Eukaryota</taxon>
        <taxon>Fungi</taxon>
        <taxon>Dikarya</taxon>
        <taxon>Ascomycota</taxon>
        <taxon>Pezizomycotina</taxon>
        <taxon>Sordariomycetes</taxon>
        <taxon>Sordariomycetidae</taxon>
        <taxon>Sordariales</taxon>
        <taxon>Sordariales incertae sedis</taxon>
        <taxon>Remersonia</taxon>
    </lineage>
</organism>
<gene>
    <name evidence="4" type="ORF">VTJ83DRAFT_2735</name>
</gene>
<keyword evidence="3" id="KW-1133">Transmembrane helix</keyword>
<dbReference type="Pfam" id="PF04488">
    <property type="entry name" value="Gly_transf_sug"/>
    <property type="match status" value="1"/>
</dbReference>
<protein>
    <recommendedName>
        <fullName evidence="6">Glycosyl transferase</fullName>
    </recommendedName>
</protein>
<dbReference type="Proteomes" id="UP001600064">
    <property type="component" value="Unassembled WGS sequence"/>
</dbReference>
<sequence length="345" mass="38886">MGMPNIPAPYRRRAHPGLLACVAVLALLGIFCARDLLYDTWTLAAMPLLWSRHSRLFDLSAPGSGLDVTFSNYSIHQASAAEQGYEDRVPAVLHHISLGNGAATHEKWTEVRKTCLDMHPGWHAYLWTDETADRFVKDRFPGVYDMWKGYRYPIQRIDALRYMVLYHYGGVILDMDLQCKRALGPLRRYEFVAPEAHPAGFSIGFMMAARESPFLAELVHGLPRYNRRWFGLPYPTVMFSTGCHYASTIHTLQPTHLRAKLKILAGPPDTNPTMHHLNGRVSTPLFNHLGSSSWHAYDAAMLVALGKSSAVMRTWAFVPVVGISALGVAFCVVRRVRKGRRSLRR</sequence>
<reference evidence="4 5" key="1">
    <citation type="journal article" date="2024" name="Commun. Biol.">
        <title>Comparative genomic analysis of thermophilic fungi reveals convergent evolutionary adaptations and gene losses.</title>
        <authorList>
            <person name="Steindorff A.S."/>
            <person name="Aguilar-Pontes M.V."/>
            <person name="Robinson A.J."/>
            <person name="Andreopoulos B."/>
            <person name="LaButti K."/>
            <person name="Kuo A."/>
            <person name="Mondo S."/>
            <person name="Riley R."/>
            <person name="Otillar R."/>
            <person name="Haridas S."/>
            <person name="Lipzen A."/>
            <person name="Grimwood J."/>
            <person name="Schmutz J."/>
            <person name="Clum A."/>
            <person name="Reid I.D."/>
            <person name="Moisan M.C."/>
            <person name="Butler G."/>
            <person name="Nguyen T.T.M."/>
            <person name="Dewar K."/>
            <person name="Conant G."/>
            <person name="Drula E."/>
            <person name="Henrissat B."/>
            <person name="Hansel C."/>
            <person name="Singer S."/>
            <person name="Hutchinson M.I."/>
            <person name="de Vries R.P."/>
            <person name="Natvig D.O."/>
            <person name="Powell A.J."/>
            <person name="Tsang A."/>
            <person name="Grigoriev I.V."/>
        </authorList>
    </citation>
    <scope>NUCLEOTIDE SEQUENCE [LARGE SCALE GENOMIC DNA]</scope>
    <source>
        <strain evidence="4 5">ATCC 22073</strain>
    </source>
</reference>
<evidence type="ECO:0000256" key="1">
    <source>
        <dbReference type="ARBA" id="ARBA00009003"/>
    </source>
</evidence>
<dbReference type="PANTHER" id="PTHR32385">
    <property type="entry name" value="MANNOSYL PHOSPHORYLINOSITOL CERAMIDE SYNTHASE"/>
    <property type="match status" value="1"/>
</dbReference>
<dbReference type="RefSeq" id="XP_070869275.1">
    <property type="nucleotide sequence ID" value="XM_071009038.1"/>
</dbReference>
<evidence type="ECO:0008006" key="6">
    <source>
        <dbReference type="Google" id="ProtNLM"/>
    </source>
</evidence>
<keyword evidence="2" id="KW-0808">Transferase</keyword>
<evidence type="ECO:0000256" key="2">
    <source>
        <dbReference type="ARBA" id="ARBA00022679"/>
    </source>
</evidence>
<comment type="similarity">
    <text evidence="1">Belongs to the glycosyltransferase 32 family.</text>
</comment>
<dbReference type="SUPFAM" id="SSF53448">
    <property type="entry name" value="Nucleotide-diphospho-sugar transferases"/>
    <property type="match status" value="1"/>
</dbReference>
<comment type="caution">
    <text evidence="4">The sequence shown here is derived from an EMBL/GenBank/DDBJ whole genome shotgun (WGS) entry which is preliminary data.</text>
</comment>
<dbReference type="PANTHER" id="PTHR32385:SF15">
    <property type="entry name" value="INOSITOL PHOSPHOCERAMIDE MANNOSYLTRANSFERASE 1"/>
    <property type="match status" value="1"/>
</dbReference>
<accession>A0ABR4DJW2</accession>
<evidence type="ECO:0000313" key="5">
    <source>
        <dbReference type="Proteomes" id="UP001600064"/>
    </source>
</evidence>